<dbReference type="AlphaFoldDB" id="A0A1A8WWK2"/>
<keyword evidence="1" id="KW-0812">Transmembrane</keyword>
<sequence>MTSMLEKSHLDLLSSSDYKDFESSGNYYCNSEEDKINAIKSQLNSYNDIKSVEDQILNALCLISFSTMDLKCNEKCHSLYYWIGNKLFNTLSNENSFSDIIKIFENCSETIAGRDKCKCNFFFGLISKEEFNKMKVAYEYCKYHDSIEETLNFHSNLCDNASKVYLDQATSTYNEVYEICNSSSSKDYCTVLKKHVPECFRNKLRTLKYKIKEYHSESIGFNELGDHIPSGTTSTTGQSTYGITQILMLVAFPLAGILFISFILYKFTPIVSWINTKLIRKKLIRRSLDDSHKQELTEYISTHALSNLRRRKVNLAYHAA</sequence>
<dbReference type="VEuPathDB" id="PlasmoDB:PmUG01_03034400"/>
<organism evidence="2 3">
    <name type="scientific">Plasmodium malariae</name>
    <dbReference type="NCBI Taxonomy" id="5858"/>
    <lineage>
        <taxon>Eukaryota</taxon>
        <taxon>Sar</taxon>
        <taxon>Alveolata</taxon>
        <taxon>Apicomplexa</taxon>
        <taxon>Aconoidasida</taxon>
        <taxon>Haemosporida</taxon>
        <taxon>Plasmodiidae</taxon>
        <taxon>Plasmodium</taxon>
        <taxon>Plasmodium (Plasmodium)</taxon>
    </lineage>
</organism>
<evidence type="ECO:0000313" key="3">
    <source>
        <dbReference type="Proteomes" id="UP000078597"/>
    </source>
</evidence>
<dbReference type="Pfam" id="PF05795">
    <property type="entry name" value="Plasmodium_Vir"/>
    <property type="match status" value="2"/>
</dbReference>
<evidence type="ECO:0000256" key="1">
    <source>
        <dbReference type="SAM" id="Phobius"/>
    </source>
</evidence>
<dbReference type="Proteomes" id="UP000078597">
    <property type="component" value="Unassembled WGS sequence"/>
</dbReference>
<keyword evidence="1" id="KW-1133">Transmembrane helix</keyword>
<dbReference type="EMBL" id="FLQW01004725">
    <property type="protein sequence ID" value="SBS97332.1"/>
    <property type="molecule type" value="Genomic_DNA"/>
</dbReference>
<accession>A0A1A8WWK2</accession>
<name>A0A1A8WWK2_PLAMA</name>
<keyword evidence="1" id="KW-0472">Membrane</keyword>
<gene>
    <name evidence="2" type="ORF">PMALA_059960</name>
</gene>
<proteinExistence type="predicted"/>
<reference evidence="3" key="1">
    <citation type="submission" date="2016-05" db="EMBL/GenBank/DDBJ databases">
        <authorList>
            <person name="Naeem Raeece"/>
        </authorList>
    </citation>
    <scope>NUCLEOTIDE SEQUENCE [LARGE SCALE GENOMIC DNA]</scope>
</reference>
<evidence type="ECO:0000313" key="2">
    <source>
        <dbReference type="EMBL" id="SBS97332.1"/>
    </source>
</evidence>
<dbReference type="InterPro" id="IPR008780">
    <property type="entry name" value="Plasmodium_Vir"/>
</dbReference>
<protein>
    <submittedName>
        <fullName evidence="2">PIR Superfamily Protein</fullName>
    </submittedName>
</protein>
<feature type="transmembrane region" description="Helical" evidence="1">
    <location>
        <begin position="246"/>
        <end position="265"/>
    </location>
</feature>